<evidence type="ECO:0000313" key="2">
    <source>
        <dbReference type="EMBL" id="KYN38323.1"/>
    </source>
</evidence>
<reference evidence="2 3" key="1">
    <citation type="submission" date="2016-03" db="EMBL/GenBank/DDBJ databases">
        <title>Trachymyrmex septentrionalis WGS genome.</title>
        <authorList>
            <person name="Nygaard S."/>
            <person name="Hu H."/>
            <person name="Boomsma J."/>
            <person name="Zhang G."/>
        </authorList>
    </citation>
    <scope>NUCLEOTIDE SEQUENCE [LARGE SCALE GENOMIC DNA]</scope>
    <source>
        <strain evidence="2">Tsep2-gDNA-1</strain>
        <tissue evidence="2">Whole body</tissue>
    </source>
</reference>
<evidence type="ECO:0000313" key="3">
    <source>
        <dbReference type="Proteomes" id="UP000078541"/>
    </source>
</evidence>
<dbReference type="Proteomes" id="UP000078541">
    <property type="component" value="Unassembled WGS sequence"/>
</dbReference>
<protein>
    <submittedName>
        <fullName evidence="2">Uncharacterized protein</fullName>
    </submittedName>
</protein>
<dbReference type="EMBL" id="KQ981673">
    <property type="protein sequence ID" value="KYN38323.1"/>
    <property type="molecule type" value="Genomic_DNA"/>
</dbReference>
<sequence>MGMVPSKLAHFSSSKQRKNVDYPGRKRRSPRNRRRHRDFICLFVFLRYKLTYRDSRIAVKKLLNLSTIMMNSPYGILLRCTVWIESDCKLSWILITVSLSLSFQHASPMPSNPLKLTIKITLIQIVDVRTVIPPVGYTISVDVVVAFVAHAVTIAVVLSGVRHVRTIVLVILDTIPVAIRIGIANIPNAVAVDIILVSIANTRTIVADIADAVRIGVALI</sequence>
<organism evidence="2 3">
    <name type="scientific">Trachymyrmex septentrionalis</name>
    <dbReference type="NCBI Taxonomy" id="34720"/>
    <lineage>
        <taxon>Eukaryota</taxon>
        <taxon>Metazoa</taxon>
        <taxon>Ecdysozoa</taxon>
        <taxon>Arthropoda</taxon>
        <taxon>Hexapoda</taxon>
        <taxon>Insecta</taxon>
        <taxon>Pterygota</taxon>
        <taxon>Neoptera</taxon>
        <taxon>Endopterygota</taxon>
        <taxon>Hymenoptera</taxon>
        <taxon>Apocrita</taxon>
        <taxon>Aculeata</taxon>
        <taxon>Formicoidea</taxon>
        <taxon>Formicidae</taxon>
        <taxon>Myrmicinae</taxon>
        <taxon>Trachymyrmex</taxon>
    </lineage>
</organism>
<accession>A0A195FD43</accession>
<feature type="region of interest" description="Disordered" evidence="1">
    <location>
        <begin position="1"/>
        <end position="31"/>
    </location>
</feature>
<dbReference type="AlphaFoldDB" id="A0A195FD43"/>
<name>A0A195FD43_9HYME</name>
<keyword evidence="3" id="KW-1185">Reference proteome</keyword>
<proteinExistence type="predicted"/>
<evidence type="ECO:0000256" key="1">
    <source>
        <dbReference type="SAM" id="MobiDB-lite"/>
    </source>
</evidence>
<gene>
    <name evidence="2" type="ORF">ALC56_07363</name>
</gene>